<dbReference type="PANTHER" id="PTHR45138">
    <property type="entry name" value="REGULATORY COMPONENTS OF SENSORY TRANSDUCTION SYSTEM"/>
    <property type="match status" value="1"/>
</dbReference>
<dbReference type="FunFam" id="3.30.70.270:FF:000001">
    <property type="entry name" value="Diguanylate cyclase domain protein"/>
    <property type="match status" value="1"/>
</dbReference>
<dbReference type="InterPro" id="IPR000160">
    <property type="entry name" value="GGDEF_dom"/>
</dbReference>
<feature type="domain" description="GGDEF" evidence="2">
    <location>
        <begin position="207"/>
        <end position="340"/>
    </location>
</feature>
<protein>
    <submittedName>
        <fullName evidence="3">GGDEF domain-containing protein</fullName>
    </submittedName>
</protein>
<dbReference type="EMBL" id="CP042430">
    <property type="protein sequence ID" value="QEC47647.1"/>
    <property type="molecule type" value="Genomic_DNA"/>
</dbReference>
<organism evidence="3 4">
    <name type="scientific">Baekduia soli</name>
    <dbReference type="NCBI Taxonomy" id="496014"/>
    <lineage>
        <taxon>Bacteria</taxon>
        <taxon>Bacillati</taxon>
        <taxon>Actinomycetota</taxon>
        <taxon>Thermoleophilia</taxon>
        <taxon>Solirubrobacterales</taxon>
        <taxon>Baekduiaceae</taxon>
        <taxon>Baekduia</taxon>
    </lineage>
</organism>
<dbReference type="CDD" id="cd01949">
    <property type="entry name" value="GGDEF"/>
    <property type="match status" value="1"/>
</dbReference>
<dbReference type="Proteomes" id="UP000321805">
    <property type="component" value="Chromosome"/>
</dbReference>
<dbReference type="InterPro" id="IPR029787">
    <property type="entry name" value="Nucleotide_cyclase"/>
</dbReference>
<dbReference type="GO" id="GO:0043709">
    <property type="term" value="P:cell adhesion involved in single-species biofilm formation"/>
    <property type="evidence" value="ECO:0007669"/>
    <property type="project" value="TreeGrafter"/>
</dbReference>
<evidence type="ECO:0000313" key="4">
    <source>
        <dbReference type="Proteomes" id="UP000321805"/>
    </source>
</evidence>
<gene>
    <name evidence="3" type="ORF">FSW04_08715</name>
</gene>
<dbReference type="PANTHER" id="PTHR45138:SF9">
    <property type="entry name" value="DIGUANYLATE CYCLASE DGCM-RELATED"/>
    <property type="match status" value="1"/>
</dbReference>
<dbReference type="GO" id="GO:0005886">
    <property type="term" value="C:plasma membrane"/>
    <property type="evidence" value="ECO:0007669"/>
    <property type="project" value="TreeGrafter"/>
</dbReference>
<accession>A0A5B8U3R0</accession>
<sequence>MGAPHRRKADRTHVQQFPQSVERLARLAQRDAEPALVQRALAEELVAALGLDQAHVVVLAGGRPSHGVVALRGAGCAEYLLTRGAGGDALDWVADAGRAVTVPDTAVAGTLPAELVRTYGPVTAAVLPLTVGEAVRAVVVLGSRTPRAWPAADLQAAAALTALAGTAVALRDARLAAAIDPLTGCLNHGAMRERLSQEIARARRQGTPLAVTILDLDDFKRVNDVHGHLTGDALLRHVADALRAEYRSFDQVARYGGDEFVVILPNVRGPRADIAAERALRALREIRIALPDGGQEGITVSCGVAEWVEPEGPAEVLERADQALRASKAGGKDGLRRAPAPAGR</sequence>
<dbReference type="InterPro" id="IPR043128">
    <property type="entry name" value="Rev_trsase/Diguanyl_cyclase"/>
</dbReference>
<dbReference type="InterPro" id="IPR029016">
    <property type="entry name" value="GAF-like_dom_sf"/>
</dbReference>
<evidence type="ECO:0000259" key="2">
    <source>
        <dbReference type="PROSITE" id="PS50887"/>
    </source>
</evidence>
<dbReference type="GO" id="GO:0052621">
    <property type="term" value="F:diguanylate cyclase activity"/>
    <property type="evidence" value="ECO:0007669"/>
    <property type="project" value="TreeGrafter"/>
</dbReference>
<dbReference type="KEGG" id="bsol:FSW04_08715"/>
<dbReference type="Gene3D" id="3.30.70.270">
    <property type="match status" value="1"/>
</dbReference>
<dbReference type="SMART" id="SM00065">
    <property type="entry name" value="GAF"/>
    <property type="match status" value="1"/>
</dbReference>
<reference evidence="3 4" key="1">
    <citation type="journal article" date="2018" name="J. Microbiol.">
        <title>Baekduia soli gen. nov., sp. nov., a novel bacterium isolated from the soil of Baekdu Mountain and proposal of a novel family name, Baekduiaceae fam. nov.</title>
        <authorList>
            <person name="An D.S."/>
            <person name="Siddiqi M.Z."/>
            <person name="Kim K.H."/>
            <person name="Yu H.S."/>
            <person name="Im W.T."/>
        </authorList>
    </citation>
    <scope>NUCLEOTIDE SEQUENCE [LARGE SCALE GENOMIC DNA]</scope>
    <source>
        <strain evidence="3 4">BR7-21</strain>
    </source>
</reference>
<proteinExistence type="predicted"/>
<dbReference type="GO" id="GO:1902201">
    <property type="term" value="P:negative regulation of bacterial-type flagellum-dependent cell motility"/>
    <property type="evidence" value="ECO:0007669"/>
    <property type="project" value="TreeGrafter"/>
</dbReference>
<feature type="region of interest" description="Disordered" evidence="1">
    <location>
        <begin position="325"/>
        <end position="344"/>
    </location>
</feature>
<dbReference type="Pfam" id="PF00990">
    <property type="entry name" value="GGDEF"/>
    <property type="match status" value="1"/>
</dbReference>
<dbReference type="InterPro" id="IPR003018">
    <property type="entry name" value="GAF"/>
</dbReference>
<dbReference type="Gene3D" id="3.30.450.40">
    <property type="match status" value="1"/>
</dbReference>
<keyword evidence="4" id="KW-1185">Reference proteome</keyword>
<evidence type="ECO:0000313" key="3">
    <source>
        <dbReference type="EMBL" id="QEC47647.1"/>
    </source>
</evidence>
<dbReference type="SUPFAM" id="SSF55073">
    <property type="entry name" value="Nucleotide cyclase"/>
    <property type="match status" value="1"/>
</dbReference>
<dbReference type="SUPFAM" id="SSF55781">
    <property type="entry name" value="GAF domain-like"/>
    <property type="match status" value="1"/>
</dbReference>
<dbReference type="SMART" id="SM00267">
    <property type="entry name" value="GGDEF"/>
    <property type="match status" value="1"/>
</dbReference>
<dbReference type="InterPro" id="IPR050469">
    <property type="entry name" value="Diguanylate_Cyclase"/>
</dbReference>
<dbReference type="Pfam" id="PF01590">
    <property type="entry name" value="GAF"/>
    <property type="match status" value="1"/>
</dbReference>
<dbReference type="PROSITE" id="PS50887">
    <property type="entry name" value="GGDEF"/>
    <property type="match status" value="1"/>
</dbReference>
<dbReference type="NCBIfam" id="TIGR00254">
    <property type="entry name" value="GGDEF"/>
    <property type="match status" value="1"/>
</dbReference>
<name>A0A5B8U3R0_9ACTN</name>
<dbReference type="OrthoDB" id="23692at2"/>
<evidence type="ECO:0000256" key="1">
    <source>
        <dbReference type="SAM" id="MobiDB-lite"/>
    </source>
</evidence>
<dbReference type="AlphaFoldDB" id="A0A5B8U3R0"/>